<evidence type="ECO:0000256" key="1">
    <source>
        <dbReference type="ARBA" id="ARBA00012528"/>
    </source>
</evidence>
<feature type="domain" description="GGDEF" evidence="3">
    <location>
        <begin position="195"/>
        <end position="343"/>
    </location>
</feature>
<comment type="catalytic activity">
    <reaction evidence="2">
        <text>2 GTP = 3',3'-c-di-GMP + 2 diphosphate</text>
        <dbReference type="Rhea" id="RHEA:24898"/>
        <dbReference type="ChEBI" id="CHEBI:33019"/>
        <dbReference type="ChEBI" id="CHEBI:37565"/>
        <dbReference type="ChEBI" id="CHEBI:58805"/>
        <dbReference type="EC" id="2.7.7.65"/>
    </reaction>
</comment>
<dbReference type="NCBIfam" id="TIGR00254">
    <property type="entry name" value="GGDEF"/>
    <property type="match status" value="1"/>
</dbReference>
<reference evidence="4 5" key="1">
    <citation type="submission" date="2020-02" db="EMBL/GenBank/DDBJ databases">
        <title>Comparative genomics of sulfur disproportionating microorganisms.</title>
        <authorList>
            <person name="Ward L.M."/>
            <person name="Bertran E."/>
            <person name="Johnston D.T."/>
        </authorList>
    </citation>
    <scope>NUCLEOTIDE SEQUENCE [LARGE SCALE GENOMIC DNA]</scope>
    <source>
        <strain evidence="4 5">DSM 3696</strain>
    </source>
</reference>
<dbReference type="Gene3D" id="3.30.70.270">
    <property type="match status" value="1"/>
</dbReference>
<evidence type="ECO:0000313" key="5">
    <source>
        <dbReference type="Proteomes" id="UP000469724"/>
    </source>
</evidence>
<dbReference type="SMART" id="SM00267">
    <property type="entry name" value="GGDEF"/>
    <property type="match status" value="1"/>
</dbReference>
<dbReference type="InterPro" id="IPR000160">
    <property type="entry name" value="GGDEF_dom"/>
</dbReference>
<dbReference type="CDD" id="cd01949">
    <property type="entry name" value="GGDEF"/>
    <property type="match status" value="1"/>
</dbReference>
<keyword evidence="5" id="KW-1185">Reference proteome</keyword>
<dbReference type="InterPro" id="IPR043128">
    <property type="entry name" value="Rev_trsase/Diguanyl_cyclase"/>
</dbReference>
<gene>
    <name evidence="4" type="ORF">G3N56_00880</name>
</gene>
<sequence>MNNDSPSSRAPSFCSENLCGTLERLGVPRESKWRGLILYMRSIKDYDFLDAEQKELIQKLVVSVLREKDFSETKFKEVVRQNEHILHDPWRRKVEASLKEAAKLVGEMYQIMGRRRGDVEDLEAATVSAVESGKELDEVLSDIRKGFHDMVADMEKDVDTLQELSLTDPLTGIGNRRAFDRAAVETMEAAGRLCEPMALLMIDIDHFKQFNDEHGHRIGDQALATVGSLLKGLSEEHEAGQNIISARYGGEEFAVILSGFSKSQAGDLAEIIRSRIGRYHFVIRDLSGEVITAGIKIEVSIGVAELLQDCGMAADLAHLVEAADRALYQAKNQGRNRVCLFDPSWVMDGGGRKA</sequence>
<proteinExistence type="predicted"/>
<dbReference type="EC" id="2.7.7.65" evidence="1"/>
<dbReference type="SUPFAM" id="SSF55073">
    <property type="entry name" value="Nucleotide cyclase"/>
    <property type="match status" value="1"/>
</dbReference>
<comment type="caution">
    <text evidence="4">The sequence shown here is derived from an EMBL/GenBank/DDBJ whole genome shotgun (WGS) entry which is preliminary data.</text>
</comment>
<dbReference type="FunFam" id="3.30.70.270:FF:000001">
    <property type="entry name" value="Diguanylate cyclase domain protein"/>
    <property type="match status" value="1"/>
</dbReference>
<dbReference type="InterPro" id="IPR050469">
    <property type="entry name" value="Diguanylate_Cyclase"/>
</dbReference>
<evidence type="ECO:0000313" key="4">
    <source>
        <dbReference type="EMBL" id="NDY55300.1"/>
    </source>
</evidence>
<evidence type="ECO:0000259" key="3">
    <source>
        <dbReference type="PROSITE" id="PS50887"/>
    </source>
</evidence>
<dbReference type="Pfam" id="PF00990">
    <property type="entry name" value="GGDEF"/>
    <property type="match status" value="1"/>
</dbReference>
<evidence type="ECO:0000256" key="2">
    <source>
        <dbReference type="ARBA" id="ARBA00034247"/>
    </source>
</evidence>
<accession>A0A7K3NGI8</accession>
<dbReference type="PANTHER" id="PTHR45138:SF9">
    <property type="entry name" value="DIGUANYLATE CYCLASE DGCM-RELATED"/>
    <property type="match status" value="1"/>
</dbReference>
<protein>
    <recommendedName>
        <fullName evidence="1">diguanylate cyclase</fullName>
        <ecNumber evidence="1">2.7.7.65</ecNumber>
    </recommendedName>
</protein>
<dbReference type="GO" id="GO:0052621">
    <property type="term" value="F:diguanylate cyclase activity"/>
    <property type="evidence" value="ECO:0007669"/>
    <property type="project" value="UniProtKB-EC"/>
</dbReference>
<dbReference type="EMBL" id="JAAGRQ010000003">
    <property type="protein sequence ID" value="NDY55300.1"/>
    <property type="molecule type" value="Genomic_DNA"/>
</dbReference>
<dbReference type="InterPro" id="IPR029787">
    <property type="entry name" value="Nucleotide_cyclase"/>
</dbReference>
<dbReference type="AlphaFoldDB" id="A0A7K3NGI8"/>
<dbReference type="RefSeq" id="WP_163300358.1">
    <property type="nucleotide sequence ID" value="NZ_JAAGRQ010000003.1"/>
</dbReference>
<organism evidence="4 5">
    <name type="scientific">Desulfolutivibrio sulfodismutans</name>
    <dbReference type="NCBI Taxonomy" id="63561"/>
    <lineage>
        <taxon>Bacteria</taxon>
        <taxon>Pseudomonadati</taxon>
        <taxon>Thermodesulfobacteriota</taxon>
        <taxon>Desulfovibrionia</taxon>
        <taxon>Desulfovibrionales</taxon>
        <taxon>Desulfovibrionaceae</taxon>
        <taxon>Desulfolutivibrio</taxon>
    </lineage>
</organism>
<name>A0A7K3NGI8_9BACT</name>
<dbReference type="PROSITE" id="PS50887">
    <property type="entry name" value="GGDEF"/>
    <property type="match status" value="1"/>
</dbReference>
<dbReference type="Proteomes" id="UP000469724">
    <property type="component" value="Unassembled WGS sequence"/>
</dbReference>
<dbReference type="PANTHER" id="PTHR45138">
    <property type="entry name" value="REGULATORY COMPONENTS OF SENSORY TRANSDUCTION SYSTEM"/>
    <property type="match status" value="1"/>
</dbReference>